<dbReference type="AlphaFoldDB" id="A0A0S4JHN4"/>
<evidence type="ECO:0000313" key="4">
    <source>
        <dbReference type="Proteomes" id="UP000051952"/>
    </source>
</evidence>
<evidence type="ECO:0000256" key="1">
    <source>
        <dbReference type="SAM" id="Coils"/>
    </source>
</evidence>
<keyword evidence="4" id="KW-1185">Reference proteome</keyword>
<feature type="compositionally biased region" description="Low complexity" evidence="2">
    <location>
        <begin position="317"/>
        <end position="326"/>
    </location>
</feature>
<evidence type="ECO:0000256" key="2">
    <source>
        <dbReference type="SAM" id="MobiDB-lite"/>
    </source>
</evidence>
<dbReference type="EMBL" id="CYKH01001755">
    <property type="protein sequence ID" value="CUG89651.1"/>
    <property type="molecule type" value="Genomic_DNA"/>
</dbReference>
<feature type="compositionally biased region" description="Low complexity" evidence="2">
    <location>
        <begin position="284"/>
        <end position="297"/>
    </location>
</feature>
<protein>
    <submittedName>
        <fullName evidence="3">Uncharacterized protein</fullName>
    </submittedName>
</protein>
<feature type="compositionally biased region" description="Polar residues" evidence="2">
    <location>
        <begin position="264"/>
        <end position="278"/>
    </location>
</feature>
<organism evidence="3 4">
    <name type="scientific">Bodo saltans</name>
    <name type="common">Flagellated protozoan</name>
    <dbReference type="NCBI Taxonomy" id="75058"/>
    <lineage>
        <taxon>Eukaryota</taxon>
        <taxon>Discoba</taxon>
        <taxon>Euglenozoa</taxon>
        <taxon>Kinetoplastea</taxon>
        <taxon>Metakinetoplastina</taxon>
        <taxon>Eubodonida</taxon>
        <taxon>Bodonidae</taxon>
        <taxon>Bodo</taxon>
    </lineage>
</organism>
<feature type="compositionally biased region" description="Low complexity" evidence="2">
    <location>
        <begin position="234"/>
        <end position="247"/>
    </location>
</feature>
<evidence type="ECO:0000313" key="3">
    <source>
        <dbReference type="EMBL" id="CUG89651.1"/>
    </source>
</evidence>
<feature type="region of interest" description="Disordered" evidence="2">
    <location>
        <begin position="186"/>
        <end position="207"/>
    </location>
</feature>
<feature type="non-terminal residue" evidence="3">
    <location>
        <position position="1"/>
    </location>
</feature>
<feature type="region of interest" description="Disordered" evidence="2">
    <location>
        <begin position="234"/>
        <end position="372"/>
    </location>
</feature>
<feature type="region of interest" description="Disordered" evidence="2">
    <location>
        <begin position="70"/>
        <end position="91"/>
    </location>
</feature>
<feature type="compositionally biased region" description="Low complexity" evidence="2">
    <location>
        <begin position="338"/>
        <end position="362"/>
    </location>
</feature>
<feature type="compositionally biased region" description="Polar residues" evidence="2">
    <location>
        <begin position="188"/>
        <end position="197"/>
    </location>
</feature>
<dbReference type="VEuPathDB" id="TriTrypDB:BSAL_22565"/>
<accession>A0A0S4JHN4</accession>
<proteinExistence type="predicted"/>
<feature type="compositionally biased region" description="Polar residues" evidence="2">
    <location>
        <begin position="298"/>
        <end position="313"/>
    </location>
</feature>
<dbReference type="Proteomes" id="UP000051952">
    <property type="component" value="Unassembled WGS sequence"/>
</dbReference>
<gene>
    <name evidence="3" type="ORF">BSAL_22565</name>
</gene>
<sequence>HEMREKDLLIESQQEDIRRLSDDVKLMTSREHSLHKRIDELEMDVSSLEEREIAAKSTLLKTEQLLRVERQESDRKKHHRESNVVSTGCQATPAPELHDILINDLEVANGELQQHLKLLKVETAAATLREAEADHNIALAEKDAEIDAARGTQERALEELRDEHVAEIESLRERVYTLENMLEEQRLRSTNISPQSMGGSSGSPTEHNIHMYHQSFLASTNAYAIEVPGVYRQQSSSSQHASPPAAAILSSTSGGGGGGAMMRSKTTSPPSGSRNSTGRRGEFPQSPLPAAAGSASSQRQLSPGSPMVSTATQRKPAAAGASRIAASHQPQQQHRVLAPPSASSPSPNSGVRASSTSTLLASPPQPSLSGGGGSPVVVVWQAPTRSSIITCHEVGV</sequence>
<reference evidence="4" key="1">
    <citation type="submission" date="2015-09" db="EMBL/GenBank/DDBJ databases">
        <authorList>
            <consortium name="Pathogen Informatics"/>
        </authorList>
    </citation>
    <scope>NUCLEOTIDE SEQUENCE [LARGE SCALE GENOMIC DNA]</scope>
    <source>
        <strain evidence="4">Lake Konstanz</strain>
    </source>
</reference>
<feature type="coiled-coil region" evidence="1">
    <location>
        <begin position="10"/>
        <end position="58"/>
    </location>
</feature>
<keyword evidence="1" id="KW-0175">Coiled coil</keyword>
<name>A0A0S4JHN4_BODSA</name>